<feature type="region of interest" description="Disordered" evidence="1">
    <location>
        <begin position="1"/>
        <end position="41"/>
    </location>
</feature>
<sequence>MEWSRAGESRAASEQTPASQHQASQGEQHGQNRTPLLNEADEKAKELLMRWMSERLTESHARIFVRLRKTEAEISQKIKKIKVRLKRCSTSIKEGEKEFRQFYSSLQKDHQTRQPKMVAKVQRLIETAKHGTRSAAHFE</sequence>
<dbReference type="EMBL" id="HBHP01023627">
    <property type="protein sequence ID" value="CAD9770708.1"/>
    <property type="molecule type" value="Transcribed_RNA"/>
</dbReference>
<organism evidence="2">
    <name type="scientific">Lotharella oceanica</name>
    <dbReference type="NCBI Taxonomy" id="641309"/>
    <lineage>
        <taxon>Eukaryota</taxon>
        <taxon>Sar</taxon>
        <taxon>Rhizaria</taxon>
        <taxon>Cercozoa</taxon>
        <taxon>Chlorarachniophyceae</taxon>
        <taxon>Lotharella</taxon>
    </lineage>
</organism>
<evidence type="ECO:0000313" key="2">
    <source>
        <dbReference type="EMBL" id="CAD9770708.1"/>
    </source>
</evidence>
<feature type="compositionally biased region" description="Polar residues" evidence="1">
    <location>
        <begin position="12"/>
        <end position="35"/>
    </location>
</feature>
<gene>
    <name evidence="2" type="ORF">LSP00402_LOCUS14696</name>
</gene>
<proteinExistence type="predicted"/>
<dbReference type="AlphaFoldDB" id="A0A7S2TV31"/>
<protein>
    <submittedName>
        <fullName evidence="2">Uncharacterized protein</fullName>
    </submittedName>
</protein>
<accession>A0A7S2TV31</accession>
<evidence type="ECO:0000256" key="1">
    <source>
        <dbReference type="SAM" id="MobiDB-lite"/>
    </source>
</evidence>
<name>A0A7S2TV31_9EUKA</name>
<reference evidence="2" key="1">
    <citation type="submission" date="2021-01" db="EMBL/GenBank/DDBJ databases">
        <authorList>
            <person name="Corre E."/>
            <person name="Pelletier E."/>
            <person name="Niang G."/>
            <person name="Scheremetjew M."/>
            <person name="Finn R."/>
            <person name="Kale V."/>
            <person name="Holt S."/>
            <person name="Cochrane G."/>
            <person name="Meng A."/>
            <person name="Brown T."/>
            <person name="Cohen L."/>
        </authorList>
    </citation>
    <scope>NUCLEOTIDE SEQUENCE</scope>
    <source>
        <strain evidence="2">CCMP622</strain>
    </source>
</reference>